<name>J0LDA6_AURST</name>
<dbReference type="SUPFAM" id="SSF57667">
    <property type="entry name" value="beta-beta-alpha zinc fingers"/>
    <property type="match status" value="1"/>
</dbReference>
<dbReference type="Gene3D" id="3.30.160.60">
    <property type="entry name" value="Classic Zinc Finger"/>
    <property type="match status" value="1"/>
</dbReference>
<feature type="region of interest" description="Disordered" evidence="2">
    <location>
        <begin position="1"/>
        <end position="21"/>
    </location>
</feature>
<proteinExistence type="predicted"/>
<protein>
    <recommendedName>
        <fullName evidence="3">C2H2-type domain-containing protein</fullName>
    </recommendedName>
</protein>
<evidence type="ECO:0000313" key="4">
    <source>
        <dbReference type="EMBL" id="EJD34543.1"/>
    </source>
</evidence>
<evidence type="ECO:0000313" key="5">
    <source>
        <dbReference type="Proteomes" id="UP000006514"/>
    </source>
</evidence>
<accession>J0LDA6</accession>
<dbReference type="Proteomes" id="UP000006514">
    <property type="component" value="Unassembled WGS sequence"/>
</dbReference>
<organism evidence="4 5">
    <name type="scientific">Auricularia subglabra (strain TFB-10046 / SS5)</name>
    <name type="common">White-rot fungus</name>
    <name type="synonym">Auricularia delicata (strain TFB10046)</name>
    <dbReference type="NCBI Taxonomy" id="717982"/>
    <lineage>
        <taxon>Eukaryota</taxon>
        <taxon>Fungi</taxon>
        <taxon>Dikarya</taxon>
        <taxon>Basidiomycota</taxon>
        <taxon>Agaricomycotina</taxon>
        <taxon>Agaricomycetes</taxon>
        <taxon>Auriculariales</taxon>
        <taxon>Auriculariaceae</taxon>
        <taxon>Auricularia</taxon>
    </lineage>
</organism>
<dbReference type="PROSITE" id="PS00028">
    <property type="entry name" value="ZINC_FINGER_C2H2_1"/>
    <property type="match status" value="1"/>
</dbReference>
<keyword evidence="1" id="KW-0862">Zinc</keyword>
<keyword evidence="1" id="KW-0479">Metal-binding</keyword>
<feature type="compositionally biased region" description="Low complexity" evidence="2">
    <location>
        <begin position="10"/>
        <end position="21"/>
    </location>
</feature>
<dbReference type="GO" id="GO:0008270">
    <property type="term" value="F:zinc ion binding"/>
    <property type="evidence" value="ECO:0007669"/>
    <property type="project" value="UniProtKB-KW"/>
</dbReference>
<gene>
    <name evidence="4" type="ORF">AURDEDRAFT_176423</name>
</gene>
<sequence length="110" mass="12309">MSMQPDCLDTTWPTIPTTNNSPPTLPSLRELFDLACLGFPPQQPQREAEVIAPGKARSDCPKMRAEPRRPKSKHLCLYCLQYFRSPSILQVHVVSHTGERSEDSSIPCCA</sequence>
<keyword evidence="1" id="KW-0863">Zinc-finger</keyword>
<feature type="domain" description="C2H2-type" evidence="3">
    <location>
        <begin position="74"/>
        <end position="101"/>
    </location>
</feature>
<dbReference type="InterPro" id="IPR013087">
    <property type="entry name" value="Znf_C2H2_type"/>
</dbReference>
<reference evidence="5" key="1">
    <citation type="journal article" date="2012" name="Science">
        <title>The Paleozoic origin of enzymatic lignin decomposition reconstructed from 31 fungal genomes.</title>
        <authorList>
            <person name="Floudas D."/>
            <person name="Binder M."/>
            <person name="Riley R."/>
            <person name="Barry K."/>
            <person name="Blanchette R.A."/>
            <person name="Henrissat B."/>
            <person name="Martinez A.T."/>
            <person name="Otillar R."/>
            <person name="Spatafora J.W."/>
            <person name="Yadav J.S."/>
            <person name="Aerts A."/>
            <person name="Benoit I."/>
            <person name="Boyd A."/>
            <person name="Carlson A."/>
            <person name="Copeland A."/>
            <person name="Coutinho P.M."/>
            <person name="de Vries R.P."/>
            <person name="Ferreira P."/>
            <person name="Findley K."/>
            <person name="Foster B."/>
            <person name="Gaskell J."/>
            <person name="Glotzer D."/>
            <person name="Gorecki P."/>
            <person name="Heitman J."/>
            <person name="Hesse C."/>
            <person name="Hori C."/>
            <person name="Igarashi K."/>
            <person name="Jurgens J.A."/>
            <person name="Kallen N."/>
            <person name="Kersten P."/>
            <person name="Kohler A."/>
            <person name="Kuees U."/>
            <person name="Kumar T.K.A."/>
            <person name="Kuo A."/>
            <person name="LaButti K."/>
            <person name="Larrondo L.F."/>
            <person name="Lindquist E."/>
            <person name="Ling A."/>
            <person name="Lombard V."/>
            <person name="Lucas S."/>
            <person name="Lundell T."/>
            <person name="Martin R."/>
            <person name="McLaughlin D.J."/>
            <person name="Morgenstern I."/>
            <person name="Morin E."/>
            <person name="Murat C."/>
            <person name="Nagy L.G."/>
            <person name="Nolan M."/>
            <person name="Ohm R.A."/>
            <person name="Patyshakuliyeva A."/>
            <person name="Rokas A."/>
            <person name="Ruiz-Duenas F.J."/>
            <person name="Sabat G."/>
            <person name="Salamov A."/>
            <person name="Samejima M."/>
            <person name="Schmutz J."/>
            <person name="Slot J.C."/>
            <person name="St John F."/>
            <person name="Stenlid J."/>
            <person name="Sun H."/>
            <person name="Sun S."/>
            <person name="Syed K."/>
            <person name="Tsang A."/>
            <person name="Wiebenga A."/>
            <person name="Young D."/>
            <person name="Pisabarro A."/>
            <person name="Eastwood D.C."/>
            <person name="Martin F."/>
            <person name="Cullen D."/>
            <person name="Grigoriev I.V."/>
            <person name="Hibbett D.S."/>
        </authorList>
    </citation>
    <scope>NUCLEOTIDE SEQUENCE [LARGE SCALE GENOMIC DNA]</scope>
    <source>
        <strain evidence="5">TFB10046</strain>
    </source>
</reference>
<dbReference type="AlphaFoldDB" id="J0LDA6"/>
<evidence type="ECO:0000256" key="2">
    <source>
        <dbReference type="SAM" id="MobiDB-lite"/>
    </source>
</evidence>
<dbReference type="InterPro" id="IPR036236">
    <property type="entry name" value="Znf_C2H2_sf"/>
</dbReference>
<dbReference type="EMBL" id="JH687938">
    <property type="protein sequence ID" value="EJD34543.1"/>
    <property type="molecule type" value="Genomic_DNA"/>
</dbReference>
<dbReference type="KEGG" id="adl:AURDEDRAFT_176423"/>
<dbReference type="PROSITE" id="PS50157">
    <property type="entry name" value="ZINC_FINGER_C2H2_2"/>
    <property type="match status" value="1"/>
</dbReference>
<dbReference type="InParanoid" id="J0LDA6"/>
<dbReference type="OrthoDB" id="8113227at2759"/>
<evidence type="ECO:0000259" key="3">
    <source>
        <dbReference type="PROSITE" id="PS50157"/>
    </source>
</evidence>
<keyword evidence="5" id="KW-1185">Reference proteome</keyword>
<evidence type="ECO:0000256" key="1">
    <source>
        <dbReference type="PROSITE-ProRule" id="PRU00042"/>
    </source>
</evidence>